<reference evidence="2 3" key="1">
    <citation type="submission" date="2019-03" db="EMBL/GenBank/DDBJ databases">
        <title>Algoriphagus aquimaris sp. nov., isolated form marine sediment in Pohang, Korea.</title>
        <authorList>
            <person name="Kim J."/>
            <person name="Yoon S.-H."/>
            <person name="Lee S.-S."/>
        </authorList>
    </citation>
    <scope>NUCLEOTIDE SEQUENCE [LARGE SCALE GENOMIC DNA]</scope>
    <source>
        <strain evidence="2 3">F21</strain>
    </source>
</reference>
<feature type="compositionally biased region" description="Basic and acidic residues" evidence="1">
    <location>
        <begin position="11"/>
        <end position="22"/>
    </location>
</feature>
<dbReference type="SUPFAM" id="SSF46785">
    <property type="entry name" value="Winged helix' DNA-binding domain"/>
    <property type="match status" value="1"/>
</dbReference>
<sequence length="117" mass="13700">MKRNPNIPNPDKGKKPNKEKSFTKSRSFAQSEILKIPIKKQILNYLENHEEKFSCRELQEKIGIRETSINSPIRGLLRSDLVAYSIGKHRFSNRLVKKYFLLTDKNRTQLNLFDHGS</sequence>
<comment type="caution">
    <text evidence="2">The sequence shown here is derived from an EMBL/GenBank/DDBJ whole genome shotgun (WGS) entry which is preliminary data.</text>
</comment>
<name>A0A4R5VD84_9BACT</name>
<organism evidence="2 3">
    <name type="scientific">Algoriphagus formosus</name>
    <dbReference type="NCBI Taxonomy" id="2007308"/>
    <lineage>
        <taxon>Bacteria</taxon>
        <taxon>Pseudomonadati</taxon>
        <taxon>Bacteroidota</taxon>
        <taxon>Cytophagia</taxon>
        <taxon>Cytophagales</taxon>
        <taxon>Cyclobacteriaceae</taxon>
        <taxon>Algoriphagus</taxon>
    </lineage>
</organism>
<gene>
    <name evidence="2" type="ORF">E1898_02400</name>
</gene>
<dbReference type="InterPro" id="IPR036390">
    <property type="entry name" value="WH_DNA-bd_sf"/>
</dbReference>
<proteinExistence type="predicted"/>
<dbReference type="Proteomes" id="UP000295438">
    <property type="component" value="Unassembled WGS sequence"/>
</dbReference>
<dbReference type="InterPro" id="IPR036388">
    <property type="entry name" value="WH-like_DNA-bd_sf"/>
</dbReference>
<keyword evidence="3" id="KW-1185">Reference proteome</keyword>
<evidence type="ECO:0008006" key="4">
    <source>
        <dbReference type="Google" id="ProtNLM"/>
    </source>
</evidence>
<evidence type="ECO:0000313" key="2">
    <source>
        <dbReference type="EMBL" id="TDK49715.1"/>
    </source>
</evidence>
<feature type="region of interest" description="Disordered" evidence="1">
    <location>
        <begin position="1"/>
        <end position="26"/>
    </location>
</feature>
<dbReference type="Gene3D" id="1.10.10.10">
    <property type="entry name" value="Winged helix-like DNA-binding domain superfamily/Winged helix DNA-binding domain"/>
    <property type="match status" value="1"/>
</dbReference>
<dbReference type="RefSeq" id="WP_133389684.1">
    <property type="nucleotide sequence ID" value="NZ_SMUW01000024.1"/>
</dbReference>
<dbReference type="EMBL" id="SMUW01000024">
    <property type="protein sequence ID" value="TDK49715.1"/>
    <property type="molecule type" value="Genomic_DNA"/>
</dbReference>
<evidence type="ECO:0000313" key="3">
    <source>
        <dbReference type="Proteomes" id="UP000295438"/>
    </source>
</evidence>
<accession>A0A4R5VD84</accession>
<protein>
    <recommendedName>
        <fullName evidence="4">ArsR family transcriptional regulator</fullName>
    </recommendedName>
</protein>
<evidence type="ECO:0000256" key="1">
    <source>
        <dbReference type="SAM" id="MobiDB-lite"/>
    </source>
</evidence>
<dbReference type="AlphaFoldDB" id="A0A4R5VD84"/>